<feature type="coiled-coil region" evidence="1">
    <location>
        <begin position="86"/>
        <end position="131"/>
    </location>
</feature>
<reference evidence="2" key="1">
    <citation type="submission" date="2020-04" db="EMBL/GenBank/DDBJ databases">
        <authorList>
            <person name="Chiriac C."/>
            <person name="Salcher M."/>
            <person name="Ghai R."/>
            <person name="Kavagutti S V."/>
        </authorList>
    </citation>
    <scope>NUCLEOTIDE SEQUENCE</scope>
</reference>
<protein>
    <submittedName>
        <fullName evidence="2">Uncharacterized protein</fullName>
    </submittedName>
</protein>
<evidence type="ECO:0000313" key="2">
    <source>
        <dbReference type="EMBL" id="CAB4162134.1"/>
    </source>
</evidence>
<dbReference type="EMBL" id="LR796738">
    <property type="protein sequence ID" value="CAB4162134.1"/>
    <property type="molecule type" value="Genomic_DNA"/>
</dbReference>
<name>A0A6J5P3R4_9CAUD</name>
<gene>
    <name evidence="2" type="ORF">UFOVP783_19</name>
</gene>
<sequence>MCKKELQIVSGGVNRGTPQAFQTPNLKGTTMNKQAELHILDHTIKSLGWDSYLGPWLSSVRDEVERDITSDFLPALTLADAIKAGKAKADEVLAKFQAELEREKRALAAERAEFERVKEQARQALNRQAETILNASYRTNNELRALAEKFV</sequence>
<evidence type="ECO:0000256" key="1">
    <source>
        <dbReference type="SAM" id="Coils"/>
    </source>
</evidence>
<organism evidence="2">
    <name type="scientific">uncultured Caudovirales phage</name>
    <dbReference type="NCBI Taxonomy" id="2100421"/>
    <lineage>
        <taxon>Viruses</taxon>
        <taxon>Duplodnaviria</taxon>
        <taxon>Heunggongvirae</taxon>
        <taxon>Uroviricota</taxon>
        <taxon>Caudoviricetes</taxon>
        <taxon>Peduoviridae</taxon>
        <taxon>Maltschvirus</taxon>
        <taxon>Maltschvirus maltsch</taxon>
    </lineage>
</organism>
<keyword evidence="1" id="KW-0175">Coiled coil</keyword>
<accession>A0A6J5P3R4</accession>
<proteinExistence type="predicted"/>